<evidence type="ECO:0000256" key="6">
    <source>
        <dbReference type="ARBA" id="ARBA00022989"/>
    </source>
</evidence>
<dbReference type="PANTHER" id="PTHR14969">
    <property type="entry name" value="SPHINGOSINE-1-PHOSPHATE PHOSPHOHYDROLASE"/>
    <property type="match status" value="1"/>
</dbReference>
<keyword evidence="13" id="KW-1185">Reference proteome</keyword>
<feature type="transmembrane region" description="Helical" evidence="10">
    <location>
        <begin position="33"/>
        <end position="53"/>
    </location>
</feature>
<dbReference type="Pfam" id="PF01569">
    <property type="entry name" value="PAP2"/>
    <property type="match status" value="1"/>
</dbReference>
<dbReference type="InterPro" id="IPR036938">
    <property type="entry name" value="PAP2/HPO_sf"/>
</dbReference>
<feature type="transmembrane region" description="Helical" evidence="10">
    <location>
        <begin position="170"/>
        <end position="191"/>
    </location>
</feature>
<keyword evidence="6 10" id="KW-1133">Transmembrane helix</keyword>
<gene>
    <name evidence="12" type="ORF">MECH1_V1_0253</name>
</gene>
<evidence type="ECO:0000256" key="7">
    <source>
        <dbReference type="ARBA" id="ARBA00023136"/>
    </source>
</evidence>
<dbReference type="PANTHER" id="PTHR14969:SF62">
    <property type="entry name" value="DECAPRENYLPHOSPHORYL-5-PHOSPHORIBOSE PHOSPHATASE RV3807C-RELATED"/>
    <property type="match status" value="1"/>
</dbReference>
<dbReference type="RefSeq" id="WP_348758626.1">
    <property type="nucleotide sequence ID" value="NZ_OZ026884.1"/>
</dbReference>
<dbReference type="Gene3D" id="1.20.144.10">
    <property type="entry name" value="Phosphatidic acid phosphatase type 2/haloperoxidase"/>
    <property type="match status" value="1"/>
</dbReference>
<evidence type="ECO:0000256" key="2">
    <source>
        <dbReference type="ARBA" id="ARBA00012374"/>
    </source>
</evidence>
<dbReference type="EC" id="3.6.1.27" evidence="2"/>
<evidence type="ECO:0000256" key="5">
    <source>
        <dbReference type="ARBA" id="ARBA00022801"/>
    </source>
</evidence>
<comment type="catalytic activity">
    <reaction evidence="9">
        <text>di-trans,octa-cis-undecaprenyl diphosphate + H2O = di-trans,octa-cis-undecaprenyl phosphate + phosphate + H(+)</text>
        <dbReference type="Rhea" id="RHEA:28094"/>
        <dbReference type="ChEBI" id="CHEBI:15377"/>
        <dbReference type="ChEBI" id="CHEBI:15378"/>
        <dbReference type="ChEBI" id="CHEBI:43474"/>
        <dbReference type="ChEBI" id="CHEBI:58405"/>
        <dbReference type="ChEBI" id="CHEBI:60392"/>
        <dbReference type="EC" id="3.6.1.27"/>
    </reaction>
</comment>
<feature type="domain" description="Phosphatidic acid phosphatase type 2/haloperoxidase" evidence="11">
    <location>
        <begin position="109"/>
        <end position="218"/>
    </location>
</feature>
<evidence type="ECO:0000256" key="8">
    <source>
        <dbReference type="ARBA" id="ARBA00032707"/>
    </source>
</evidence>
<evidence type="ECO:0000256" key="3">
    <source>
        <dbReference type="ARBA" id="ARBA00022475"/>
    </source>
</evidence>
<reference evidence="12 13" key="1">
    <citation type="submission" date="2024-04" db="EMBL/GenBank/DDBJ databases">
        <authorList>
            <person name="Cremers G."/>
        </authorList>
    </citation>
    <scope>NUCLEOTIDE SEQUENCE [LARGE SCALE GENOMIC DNA]</scope>
    <source>
        <strain evidence="12">MeCH1-AG</strain>
    </source>
</reference>
<dbReference type="SMART" id="SM00014">
    <property type="entry name" value="acidPPc"/>
    <property type="match status" value="1"/>
</dbReference>
<dbReference type="Proteomes" id="UP001497493">
    <property type="component" value="Chromosome"/>
</dbReference>
<evidence type="ECO:0000256" key="9">
    <source>
        <dbReference type="ARBA" id="ARBA00047594"/>
    </source>
</evidence>
<proteinExistence type="predicted"/>
<keyword evidence="3" id="KW-1003">Cell membrane</keyword>
<keyword evidence="5 12" id="KW-0378">Hydrolase</keyword>
<feature type="transmembrane region" description="Helical" evidence="10">
    <location>
        <begin position="76"/>
        <end position="96"/>
    </location>
</feature>
<evidence type="ECO:0000256" key="10">
    <source>
        <dbReference type="SAM" id="Phobius"/>
    </source>
</evidence>
<dbReference type="SUPFAM" id="SSF48317">
    <property type="entry name" value="Acid phosphatase/Vanadium-dependent haloperoxidase"/>
    <property type="match status" value="1"/>
</dbReference>
<evidence type="ECO:0000256" key="4">
    <source>
        <dbReference type="ARBA" id="ARBA00022692"/>
    </source>
</evidence>
<feature type="transmembrane region" description="Helical" evidence="10">
    <location>
        <begin position="203"/>
        <end position="221"/>
    </location>
</feature>
<evidence type="ECO:0000313" key="13">
    <source>
        <dbReference type="Proteomes" id="UP001497493"/>
    </source>
</evidence>
<sequence>MPASPGFPDYLRQLWSEVGHLGRHARSVAGERWRVIVAVVLGVAILDLAIWPFEMDWLRAVQGSGNPTLRWIAKQISFWGDFHTGTLILTLTLALAGFAWRRERVRRAAVACLMAAALAGIFTDLFRFGLGRARPNSGLPDGFYGLRAQSKFHGFPSGHTTTAFATALPLAMLFPPAAVPAVALAASVGWSRMYLNYHRPTDVVAGAAVGTVFGAAFGAAARRRPLAEARLA</sequence>
<dbReference type="InterPro" id="IPR000326">
    <property type="entry name" value="PAP2/HPO"/>
</dbReference>
<name>A0ABP1C4E1_9GAMM</name>
<evidence type="ECO:0000256" key="1">
    <source>
        <dbReference type="ARBA" id="ARBA00004651"/>
    </source>
</evidence>
<evidence type="ECO:0000313" key="12">
    <source>
        <dbReference type="EMBL" id="CAL1239029.1"/>
    </source>
</evidence>
<dbReference type="EMBL" id="OZ026884">
    <property type="protein sequence ID" value="CAL1239029.1"/>
    <property type="molecule type" value="Genomic_DNA"/>
</dbReference>
<accession>A0ABP1C4E1</accession>
<organism evidence="12 13">
    <name type="scientific">Candidatus Methylocalor cossyra</name>
    <dbReference type="NCBI Taxonomy" id="3108543"/>
    <lineage>
        <taxon>Bacteria</taxon>
        <taxon>Pseudomonadati</taxon>
        <taxon>Pseudomonadota</taxon>
        <taxon>Gammaproteobacteria</taxon>
        <taxon>Methylococcales</taxon>
        <taxon>Methylococcaceae</taxon>
        <taxon>Candidatus Methylocalor</taxon>
    </lineage>
</organism>
<evidence type="ECO:0000259" key="11">
    <source>
        <dbReference type="SMART" id="SM00014"/>
    </source>
</evidence>
<feature type="transmembrane region" description="Helical" evidence="10">
    <location>
        <begin position="108"/>
        <end position="130"/>
    </location>
</feature>
<dbReference type="GO" id="GO:0050380">
    <property type="term" value="F:undecaprenyl-diphosphatase activity"/>
    <property type="evidence" value="ECO:0007669"/>
    <property type="project" value="UniProtKB-EC"/>
</dbReference>
<protein>
    <recommendedName>
        <fullName evidence="2">undecaprenyl-diphosphate phosphatase</fullName>
        <ecNumber evidence="2">3.6.1.27</ecNumber>
    </recommendedName>
    <alternativeName>
        <fullName evidence="8">Undecaprenyl pyrophosphate phosphatase</fullName>
    </alternativeName>
</protein>
<keyword evidence="4 10" id="KW-0812">Transmembrane</keyword>
<keyword evidence="7 10" id="KW-0472">Membrane</keyword>
<comment type="subcellular location">
    <subcellularLocation>
        <location evidence="1">Cell membrane</location>
        <topology evidence="1">Multi-pass membrane protein</topology>
    </subcellularLocation>
</comment>